<feature type="region of interest" description="Disordered" evidence="1">
    <location>
        <begin position="281"/>
        <end position="304"/>
    </location>
</feature>
<feature type="compositionally biased region" description="Basic and acidic residues" evidence="1">
    <location>
        <begin position="286"/>
        <end position="299"/>
    </location>
</feature>
<feature type="region of interest" description="Disordered" evidence="1">
    <location>
        <begin position="334"/>
        <end position="386"/>
    </location>
</feature>
<name>A0A1E4SX59_9ASCO</name>
<evidence type="ECO:0000256" key="1">
    <source>
        <dbReference type="SAM" id="MobiDB-lite"/>
    </source>
</evidence>
<keyword evidence="3" id="KW-1185">Reference proteome</keyword>
<protein>
    <submittedName>
        <fullName evidence="2">Uncharacterized protein</fullName>
    </submittedName>
</protein>
<evidence type="ECO:0000313" key="2">
    <source>
        <dbReference type="EMBL" id="ODV84064.1"/>
    </source>
</evidence>
<proteinExistence type="predicted"/>
<reference evidence="3" key="1">
    <citation type="submission" date="2016-04" db="EMBL/GenBank/DDBJ databases">
        <title>Comparative genomics of biotechnologically important yeasts.</title>
        <authorList>
            <consortium name="DOE Joint Genome Institute"/>
            <person name="Riley R."/>
            <person name="Haridas S."/>
            <person name="Wolfe K.H."/>
            <person name="Lopes M.R."/>
            <person name="Hittinger C.T."/>
            <person name="Goker M."/>
            <person name="Salamov A."/>
            <person name="Wisecaver J."/>
            <person name="Long T.M."/>
            <person name="Aerts A.L."/>
            <person name="Barry K."/>
            <person name="Choi C."/>
            <person name="Clum A."/>
            <person name="Coughlan A.Y."/>
            <person name="Deshpande S."/>
            <person name="Douglass A.P."/>
            <person name="Hanson S.J."/>
            <person name="Klenk H.-P."/>
            <person name="Labutti K."/>
            <person name="Lapidus A."/>
            <person name="Lindquist E."/>
            <person name="Lipzen A."/>
            <person name="Meier-Kolthoff J.P."/>
            <person name="Ohm R.A."/>
            <person name="Otillar R.P."/>
            <person name="Pangilinan J."/>
            <person name="Peng Y."/>
            <person name="Rokas A."/>
            <person name="Rosa C.A."/>
            <person name="Scheuner C."/>
            <person name="Sibirny A.A."/>
            <person name="Slot J.C."/>
            <person name="Stielow J.B."/>
            <person name="Sun H."/>
            <person name="Kurtzman C.P."/>
            <person name="Blackwell M."/>
            <person name="Grigoriev I.V."/>
            <person name="Jeffries T.W."/>
        </authorList>
    </citation>
    <scope>NUCLEOTIDE SEQUENCE [LARGE SCALE GENOMIC DNA]</scope>
    <source>
        <strain evidence="3">NRRL YB-2248</strain>
    </source>
</reference>
<dbReference type="AlphaFoldDB" id="A0A1E4SX59"/>
<feature type="compositionally biased region" description="Polar residues" evidence="1">
    <location>
        <begin position="376"/>
        <end position="386"/>
    </location>
</feature>
<organism evidence="2 3">
    <name type="scientific">[Candida] arabinofermentans NRRL YB-2248</name>
    <dbReference type="NCBI Taxonomy" id="983967"/>
    <lineage>
        <taxon>Eukaryota</taxon>
        <taxon>Fungi</taxon>
        <taxon>Dikarya</taxon>
        <taxon>Ascomycota</taxon>
        <taxon>Saccharomycotina</taxon>
        <taxon>Pichiomycetes</taxon>
        <taxon>Pichiales</taxon>
        <taxon>Pichiaceae</taxon>
        <taxon>Ogataea</taxon>
        <taxon>Ogataea/Candida clade</taxon>
    </lineage>
</organism>
<dbReference type="EMBL" id="KV453859">
    <property type="protein sequence ID" value="ODV84064.1"/>
    <property type="molecule type" value="Genomic_DNA"/>
</dbReference>
<sequence length="386" mass="44759">MYSRVLFANLAKEKVLVHIESDDGFKYEHDDRDYVLEYLEKGTNDQQLDKVAGLQVFLNVTIGRDSYKGEYNTNTGSSSGFVKDMYPSNWTYWSSVLLLTGKLDSNYTFSIVTNRENKNEFVVSRKIKGISRRLISIELKLARSEEGQGERDSNLVKELAILYEKNLRDQETIKSLTNKVEILENDLKSSLDGFDLCKKSLKRQRMMIDKIVIPMINEKKKIINKLLKEKAETPFLYSSVTKDDGVLINYQKPHETIEFQFDKEKEDEYLKEIMDVSPRKKKRKVREKEVKSPSDKTVENDVTDEYMTDDDLELKQESLVFNPSRKLKFVKVQFNKNDDSTEDENETEHFSEKKSTTVQETLNTNDGLDGNDDDVTQSGSDTELDE</sequence>
<evidence type="ECO:0000313" key="3">
    <source>
        <dbReference type="Proteomes" id="UP000094801"/>
    </source>
</evidence>
<accession>A0A1E4SX59</accession>
<dbReference type="Proteomes" id="UP000094801">
    <property type="component" value="Unassembled WGS sequence"/>
</dbReference>
<gene>
    <name evidence="2" type="ORF">CANARDRAFT_29512</name>
</gene>